<evidence type="ECO:0000256" key="3">
    <source>
        <dbReference type="ARBA" id="ARBA00022603"/>
    </source>
</evidence>
<sequence>MMLLMSLRQTFFVPLLCRAKSGTSSRRWVLRQMVDPHSKQSKTEGYRSRAAYKLLEIDTKFKIFGKKTKNIVDLGFAPGAWTQVALNKSKARGVEPNILGVDLINCSPPEGSSFIQGDIFSKKTHEEISAHFQGPIQLVLSDMMANTSGIGDNDHYASMELCDGVLLLALKMLQKNGSLVMKFYTGKEDQLLQKRLEKVFHKVHKMKPAALRWLRGAQKRHSASLYDTSAYDTTTLASSPFAQALSATRQDISGKRFPIGNMIQMIVEKKGHNNYEIVPVLEKPTKGTHPGSYVMNRASYIDFAQKRMFLPVPSKRRQRDLNIMNITKVVANFNDVHREKLEGRIQILMENRKKGTGPGLWAVPKSGETWLSWDGSIPQLHTSTVKEPVFLPYKENTALCLLVLKHARFCDYPNGT</sequence>
<proteinExistence type="inferred from homology"/>
<dbReference type="Proteomes" id="UP000825438">
    <property type="component" value="Chromosome I"/>
</dbReference>
<evidence type="ECO:0000259" key="7">
    <source>
        <dbReference type="Pfam" id="PF01728"/>
    </source>
</evidence>
<dbReference type="GO" id="GO:0005739">
    <property type="term" value="C:mitochondrion"/>
    <property type="evidence" value="ECO:0007669"/>
    <property type="project" value="TreeGrafter"/>
</dbReference>
<evidence type="ECO:0000313" key="8">
    <source>
        <dbReference type="EMBL" id="QWW21306.1"/>
    </source>
</evidence>
<evidence type="ECO:0000256" key="6">
    <source>
        <dbReference type="ARBA" id="ARBA00041184"/>
    </source>
</evidence>
<dbReference type="EMBL" id="CP076749">
    <property type="protein sequence ID" value="QWW21306.1"/>
    <property type="molecule type" value="Genomic_DNA"/>
</dbReference>
<comment type="similarity">
    <text evidence="1">Belongs to the class I-like SAM-binding methyltransferase superfamily. RNA methyltransferase RlmE family.</text>
</comment>
<dbReference type="InterPro" id="IPR050082">
    <property type="entry name" value="RNA_methyltr_RlmE"/>
</dbReference>
<reference evidence="8" key="1">
    <citation type="submission" date="2021-06" db="EMBL/GenBank/DDBJ databases">
        <title>Candida auris outbreak in lebanese hospital.</title>
        <authorList>
            <person name="Finianos M."/>
        </authorList>
    </citation>
    <scope>NUCLEOTIDE SEQUENCE</scope>
    <source>
        <strain evidence="8">CA7LBN</strain>
    </source>
</reference>
<evidence type="ECO:0000256" key="4">
    <source>
        <dbReference type="ARBA" id="ARBA00022679"/>
    </source>
</evidence>
<dbReference type="InterPro" id="IPR029063">
    <property type="entry name" value="SAM-dependent_MTases_sf"/>
</dbReference>
<dbReference type="InterPro" id="IPR002877">
    <property type="entry name" value="RNA_MeTrfase_FtsJ_dom"/>
</dbReference>
<evidence type="ECO:0000256" key="1">
    <source>
        <dbReference type="ARBA" id="ARBA00009258"/>
    </source>
</evidence>
<accession>A0A8F2VX46</accession>
<dbReference type="Pfam" id="PF01728">
    <property type="entry name" value="FtsJ"/>
    <property type="match status" value="1"/>
</dbReference>
<dbReference type="SUPFAM" id="SSF53335">
    <property type="entry name" value="S-adenosyl-L-methionine-dependent methyltransferases"/>
    <property type="match status" value="1"/>
</dbReference>
<evidence type="ECO:0000256" key="5">
    <source>
        <dbReference type="ARBA" id="ARBA00022691"/>
    </source>
</evidence>
<dbReference type="PANTHER" id="PTHR10920">
    <property type="entry name" value="RIBOSOMAL RNA METHYLTRANSFERASE"/>
    <property type="match status" value="1"/>
</dbReference>
<name>A0A8F2VX46_CANAR</name>
<feature type="domain" description="Ribosomal RNA methyltransferase FtsJ" evidence="7">
    <location>
        <begin position="46"/>
        <end position="212"/>
    </location>
</feature>
<dbReference type="PANTHER" id="PTHR10920:SF18">
    <property type="entry name" value="RRNA METHYLTRANSFERASE 2, MITOCHONDRIAL"/>
    <property type="match status" value="1"/>
</dbReference>
<dbReference type="HAMAP" id="MF_01547">
    <property type="entry name" value="RNA_methyltr_E"/>
    <property type="match status" value="1"/>
</dbReference>
<dbReference type="InterPro" id="IPR015507">
    <property type="entry name" value="rRNA-MeTfrase_E"/>
</dbReference>
<dbReference type="AlphaFoldDB" id="A0A8F2VX46"/>
<keyword evidence="2" id="KW-0698">rRNA processing</keyword>
<dbReference type="GO" id="GO:0008650">
    <property type="term" value="F:rRNA (uridine-2'-O-)-methyltransferase activity"/>
    <property type="evidence" value="ECO:0007669"/>
    <property type="project" value="TreeGrafter"/>
</dbReference>
<protein>
    <recommendedName>
        <fullName evidence="6">rRNA methyltransferase 2, mitochondrial</fullName>
    </recommendedName>
</protein>
<evidence type="ECO:0000256" key="2">
    <source>
        <dbReference type="ARBA" id="ARBA00022552"/>
    </source>
</evidence>
<gene>
    <name evidence="8" type="ORF">CA7LBN_000052</name>
</gene>
<keyword evidence="5" id="KW-0949">S-adenosyl-L-methionine</keyword>
<keyword evidence="3" id="KW-0489">Methyltransferase</keyword>
<keyword evidence="4" id="KW-0808">Transferase</keyword>
<dbReference type="Gene3D" id="3.40.50.150">
    <property type="entry name" value="Vaccinia Virus protein VP39"/>
    <property type="match status" value="1"/>
</dbReference>
<organism evidence="8">
    <name type="scientific">Candidozyma auris</name>
    <name type="common">Yeast</name>
    <name type="synonym">Candida auris</name>
    <dbReference type="NCBI Taxonomy" id="498019"/>
    <lineage>
        <taxon>Eukaryota</taxon>
        <taxon>Fungi</taxon>
        <taxon>Dikarya</taxon>
        <taxon>Ascomycota</taxon>
        <taxon>Saccharomycotina</taxon>
        <taxon>Pichiomycetes</taxon>
        <taxon>Metschnikowiaceae</taxon>
        <taxon>Candidozyma</taxon>
    </lineage>
</organism>